<name>A0A445G470_GLYSO</name>
<dbReference type="GO" id="GO:0005524">
    <property type="term" value="F:ATP binding"/>
    <property type="evidence" value="ECO:0007669"/>
    <property type="project" value="UniProtKB-UniRule"/>
</dbReference>
<evidence type="ECO:0000256" key="10">
    <source>
        <dbReference type="ARBA" id="ARBA00051312"/>
    </source>
</evidence>
<evidence type="ECO:0000256" key="4">
    <source>
        <dbReference type="ARBA" id="ARBA00022723"/>
    </source>
</evidence>
<dbReference type="SUPFAM" id="SSF56059">
    <property type="entry name" value="Glutathione synthetase ATP-binding domain-like"/>
    <property type="match status" value="1"/>
</dbReference>
<evidence type="ECO:0000256" key="13">
    <source>
        <dbReference type="PIRNR" id="PIRNR038186"/>
    </source>
</evidence>
<dbReference type="InterPro" id="IPR041429">
    <property type="entry name" value="ITPK1_N"/>
</dbReference>
<dbReference type="EMBL" id="QZWG01000017">
    <property type="protein sequence ID" value="RZB55987.1"/>
    <property type="molecule type" value="Genomic_DNA"/>
</dbReference>
<comment type="catalytic activity">
    <reaction evidence="10">
        <text>1D-myo-inositol 1,3,4-trisphosphate + ATP = 1D-myo-inositol 1,3,4,5-tetrakisphosphate + ADP + H(+)</text>
        <dbReference type="Rhea" id="RHEA:13253"/>
        <dbReference type="ChEBI" id="CHEBI:15378"/>
        <dbReference type="ChEBI" id="CHEBI:30616"/>
        <dbReference type="ChEBI" id="CHEBI:57895"/>
        <dbReference type="ChEBI" id="CHEBI:58414"/>
        <dbReference type="ChEBI" id="CHEBI:456216"/>
        <dbReference type="EC" id="2.7.1.159"/>
    </reaction>
    <physiologicalReaction direction="left-to-right" evidence="10">
        <dbReference type="Rhea" id="RHEA:13254"/>
    </physiologicalReaction>
</comment>
<dbReference type="GO" id="GO:0052726">
    <property type="term" value="F:inositol-1,3,4-trisphosphate 5-kinase activity"/>
    <property type="evidence" value="ECO:0007669"/>
    <property type="project" value="InterPro"/>
</dbReference>
<dbReference type="Pfam" id="PF05770">
    <property type="entry name" value="Ins134_P3_kin"/>
    <property type="match status" value="1"/>
</dbReference>
<evidence type="ECO:0000256" key="1">
    <source>
        <dbReference type="ARBA" id="ARBA00009601"/>
    </source>
</evidence>
<dbReference type="PIRSF" id="PIRSF038186">
    <property type="entry name" value="ITPK"/>
    <property type="match status" value="1"/>
</dbReference>
<dbReference type="Proteomes" id="UP000289340">
    <property type="component" value="Chromosome 17"/>
</dbReference>
<feature type="domain" description="ATP-grasp" evidence="16">
    <location>
        <begin position="108"/>
        <end position="314"/>
    </location>
</feature>
<dbReference type="Pfam" id="PF17927">
    <property type="entry name" value="Ins134_P3_kin_N"/>
    <property type="match status" value="1"/>
</dbReference>
<dbReference type="GO" id="GO:0052835">
    <property type="term" value="F:inositol-3,4,6-trisphosphate 1-kinase activity"/>
    <property type="evidence" value="ECO:0007669"/>
    <property type="project" value="UniProtKB-ARBA"/>
</dbReference>
<feature type="binding site" evidence="15">
    <location>
        <position position="270"/>
    </location>
    <ligand>
        <name>Mg(2+)</name>
        <dbReference type="ChEBI" id="CHEBI:18420"/>
        <label>1</label>
    </ligand>
</feature>
<comment type="subunit">
    <text evidence="2 13">Monomer.</text>
</comment>
<dbReference type="Gene3D" id="3.30.1490.220">
    <property type="match status" value="1"/>
</dbReference>
<dbReference type="Gene3D" id="3.30.470.20">
    <property type="entry name" value="ATP-grasp fold, B domain"/>
    <property type="match status" value="1"/>
</dbReference>
<comment type="function">
    <text evidence="13">Kinase that can phosphorylate various inositol polyphosphate such as Ins(3,4,5,6)P4 or Ins(1,3,4)P3.</text>
</comment>
<evidence type="ECO:0000256" key="2">
    <source>
        <dbReference type="ARBA" id="ARBA00011245"/>
    </source>
</evidence>
<feature type="binding site" evidence="14">
    <location>
        <position position="62"/>
    </location>
    <ligand>
        <name>1D-myo-inositol 1,3,4-trisphosphate</name>
        <dbReference type="ChEBI" id="CHEBI:58414"/>
    </ligand>
</feature>
<feature type="binding site" evidence="14">
    <location>
        <position position="291"/>
    </location>
    <ligand>
        <name>1D-myo-inositol 1,3,4-trisphosphate</name>
        <dbReference type="ChEBI" id="CHEBI:58414"/>
    </ligand>
</feature>
<evidence type="ECO:0000256" key="3">
    <source>
        <dbReference type="ARBA" id="ARBA00022679"/>
    </source>
</evidence>
<evidence type="ECO:0000256" key="15">
    <source>
        <dbReference type="PIRSR" id="PIRSR038186-2"/>
    </source>
</evidence>
<feature type="binding site" evidence="15">
    <location>
        <position position="285"/>
    </location>
    <ligand>
        <name>Mg(2+)</name>
        <dbReference type="ChEBI" id="CHEBI:18420"/>
        <label>1</label>
    </ligand>
</feature>
<sequence length="315" mass="35013">MSESEVAGQRYRVGYALQGKKVESFIQPSLLDHAKQHSIDLVQIDPTAPLQQQGPFHCIIHKLHTQHWKNLLQQFSSKHPNTVIIDPPELVDRLHNRVSMLDAVTHLQFSLENATIGVPKQVVVNEPKSFDLHKFEEEQGLRFPVIAKPLAADGGAGSHELCLVFDEEGLHALSVPMVLQEFVNHGGVVFKIYVAGQRVNCVKRKSLGDITEEKLKVLRGSLPFSRVSSLGVEDEGGGAVEDAEMPPQSLVGELARGLREALGLNLFNVDVIRDGKEPTRYLVIDINYFPGYAKLPSYEPFITDFLLDIVRSKTA</sequence>
<evidence type="ECO:0000259" key="16">
    <source>
        <dbReference type="PROSITE" id="PS50975"/>
    </source>
</evidence>
<dbReference type="GO" id="GO:0047325">
    <property type="term" value="F:inositol-3,4,5,6-tetrakisphosphate 1-kinase activity"/>
    <property type="evidence" value="ECO:0007669"/>
    <property type="project" value="UniProtKB-EC"/>
</dbReference>
<dbReference type="PANTHER" id="PTHR14217">
    <property type="entry name" value="INOSITOL-TETRAKISPHOSPHATE 1-KINASE"/>
    <property type="match status" value="1"/>
</dbReference>
<dbReference type="FunFam" id="3.40.50.11370:FF:000005">
    <property type="entry name" value="Inositol-tetrakisphosphate 1-kinase"/>
    <property type="match status" value="1"/>
</dbReference>
<evidence type="ECO:0000256" key="5">
    <source>
        <dbReference type="ARBA" id="ARBA00022741"/>
    </source>
</evidence>
<comment type="caution">
    <text evidence="17">The sequence shown here is derived from an EMBL/GenBank/DDBJ whole genome shotgun (WGS) entry which is preliminary data.</text>
</comment>
<organism evidence="17 18">
    <name type="scientific">Glycine soja</name>
    <name type="common">Wild soybean</name>
    <dbReference type="NCBI Taxonomy" id="3848"/>
    <lineage>
        <taxon>Eukaryota</taxon>
        <taxon>Viridiplantae</taxon>
        <taxon>Streptophyta</taxon>
        <taxon>Embryophyta</taxon>
        <taxon>Tracheophyta</taxon>
        <taxon>Spermatophyta</taxon>
        <taxon>Magnoliopsida</taxon>
        <taxon>eudicotyledons</taxon>
        <taxon>Gunneridae</taxon>
        <taxon>Pentapetalae</taxon>
        <taxon>rosids</taxon>
        <taxon>fabids</taxon>
        <taxon>Fabales</taxon>
        <taxon>Fabaceae</taxon>
        <taxon>Papilionoideae</taxon>
        <taxon>50 kb inversion clade</taxon>
        <taxon>NPAAA clade</taxon>
        <taxon>indigoferoid/millettioid clade</taxon>
        <taxon>Phaseoleae</taxon>
        <taxon>Glycine</taxon>
        <taxon>Glycine subgen. Soja</taxon>
    </lineage>
</organism>
<feature type="binding site" evidence="14">
    <location>
        <position position="148"/>
    </location>
    <ligand>
        <name>ATP</name>
        <dbReference type="ChEBI" id="CHEBI:30616"/>
    </ligand>
</feature>
<dbReference type="Gramene" id="XM_028355283.1">
    <property type="protein sequence ID" value="XP_028211084.1"/>
    <property type="gene ID" value="LOC114393824"/>
</dbReference>
<keyword evidence="7 13" id="KW-0067">ATP-binding</keyword>
<evidence type="ECO:0000313" key="17">
    <source>
        <dbReference type="EMBL" id="RZB55987.1"/>
    </source>
</evidence>
<comment type="catalytic activity">
    <reaction evidence="12">
        <text>1D-myo-inositol 3,4,6-trisphosphate + ATP = 1D-myo-inositol 1,3,4,6-tetrakisphosphate + ADP + H(+)</text>
        <dbReference type="Rhea" id="RHEA:70287"/>
        <dbReference type="ChEBI" id="CHEBI:15378"/>
        <dbReference type="ChEBI" id="CHEBI:30616"/>
        <dbReference type="ChEBI" id="CHEBI:57660"/>
        <dbReference type="ChEBI" id="CHEBI:189099"/>
        <dbReference type="ChEBI" id="CHEBI:456216"/>
    </reaction>
    <physiologicalReaction direction="left-to-right" evidence="12">
        <dbReference type="Rhea" id="RHEA:70288"/>
    </physiologicalReaction>
</comment>
<accession>A0A445G470</accession>
<keyword evidence="4 13" id="KW-0479">Metal-binding</keyword>
<dbReference type="InterPro" id="IPR011761">
    <property type="entry name" value="ATP-grasp"/>
</dbReference>
<feature type="binding site" evidence="15">
    <location>
        <position position="287"/>
    </location>
    <ligand>
        <name>Mg(2+)</name>
        <dbReference type="ChEBI" id="CHEBI:18420"/>
        <label>2</label>
    </ligand>
</feature>
<dbReference type="SMR" id="A0A445G470"/>
<dbReference type="GO" id="GO:0052725">
    <property type="term" value="F:inositol-1,3,4-trisphosphate 6-kinase activity"/>
    <property type="evidence" value="ECO:0007669"/>
    <property type="project" value="InterPro"/>
</dbReference>
<evidence type="ECO:0000256" key="12">
    <source>
        <dbReference type="ARBA" id="ARBA00051721"/>
    </source>
</evidence>
<keyword evidence="18" id="KW-1185">Reference proteome</keyword>
<feature type="binding site" evidence="14">
    <location>
        <position position="191"/>
    </location>
    <ligand>
        <name>1D-myo-inositol 1,3,4-trisphosphate</name>
        <dbReference type="ChEBI" id="CHEBI:58414"/>
    </ligand>
</feature>
<feature type="binding site" evidence="15">
    <location>
        <position position="285"/>
    </location>
    <ligand>
        <name>Mg(2+)</name>
        <dbReference type="ChEBI" id="CHEBI:18420"/>
        <label>2</label>
    </ligand>
</feature>
<dbReference type="PANTHER" id="PTHR14217:SF40">
    <property type="entry name" value="INOSITOL-TETRAKISPHOSPHATE 1-KINASE 2"/>
    <property type="match status" value="1"/>
</dbReference>
<comment type="cofactor">
    <cofactor evidence="13 15">
        <name>Mg(2+)</name>
        <dbReference type="ChEBI" id="CHEBI:18420"/>
    </cofactor>
    <text evidence="13 15">Binds 2 magnesium ions per subunit.</text>
</comment>
<feature type="binding site" evidence="14">
    <location>
        <begin position="180"/>
        <end position="191"/>
    </location>
    <ligand>
        <name>ATP</name>
        <dbReference type="ChEBI" id="CHEBI:30616"/>
    </ligand>
</feature>
<evidence type="ECO:0000256" key="8">
    <source>
        <dbReference type="ARBA" id="ARBA00022842"/>
    </source>
</evidence>
<feature type="binding site" evidence="14">
    <location>
        <position position="97"/>
    </location>
    <ligand>
        <name>ATP</name>
        <dbReference type="ChEBI" id="CHEBI:30616"/>
    </ligand>
</feature>
<feature type="binding site" evidence="14">
    <location>
        <position position="287"/>
    </location>
    <ligand>
        <name>1D-myo-inositol 1,3,4-trisphosphate</name>
        <dbReference type="ChEBI" id="CHEBI:58414"/>
    </ligand>
</feature>
<dbReference type="Gene3D" id="3.40.50.11370">
    <property type="match status" value="1"/>
</dbReference>
<comment type="similarity">
    <text evidence="1 13">Belongs to the ITPK1 family.</text>
</comment>
<evidence type="ECO:0000256" key="6">
    <source>
        <dbReference type="ARBA" id="ARBA00022777"/>
    </source>
</evidence>
<dbReference type="FunFam" id="3.30.1490.220:FF:000002">
    <property type="entry name" value="Inositol-tetrakisphosphate 1-kinase"/>
    <property type="match status" value="1"/>
</dbReference>
<dbReference type="GO" id="GO:0005737">
    <property type="term" value="C:cytoplasm"/>
    <property type="evidence" value="ECO:0007669"/>
    <property type="project" value="TreeGrafter"/>
</dbReference>
<dbReference type="InterPro" id="IPR040464">
    <property type="entry name" value="InsP(3)kin_ATP-grasp"/>
</dbReference>
<feature type="binding site" evidence="14">
    <location>
        <position position="21"/>
    </location>
    <ligand>
        <name>1D-myo-inositol 1,3,4-trisphosphate</name>
        <dbReference type="ChEBI" id="CHEBI:58414"/>
    </ligand>
</feature>
<reference evidence="17 18" key="1">
    <citation type="submission" date="2018-09" db="EMBL/GenBank/DDBJ databases">
        <title>A high-quality reference genome of wild soybean provides a powerful tool to mine soybean genomes.</title>
        <authorList>
            <person name="Xie M."/>
            <person name="Chung C.Y.L."/>
            <person name="Li M.-W."/>
            <person name="Wong F.-L."/>
            <person name="Chan T.-F."/>
            <person name="Lam H.-M."/>
        </authorList>
    </citation>
    <scope>NUCLEOTIDE SEQUENCE [LARGE SCALE GENOMIC DNA]</scope>
    <source>
        <strain evidence="18">cv. W05</strain>
        <tissue evidence="17">Hypocotyl of etiolated seedlings</tissue>
    </source>
</reference>
<comment type="catalytic activity">
    <reaction evidence="11">
        <text>1D-myo-inositol 1,3,4-trisphosphate + ATP = 1D-myo-inositol 1,3,4,6-tetrakisphosphate + ADP + H(+)</text>
        <dbReference type="Rhea" id="RHEA:20940"/>
        <dbReference type="ChEBI" id="CHEBI:15378"/>
        <dbReference type="ChEBI" id="CHEBI:30616"/>
        <dbReference type="ChEBI" id="CHEBI:57660"/>
        <dbReference type="ChEBI" id="CHEBI:58414"/>
        <dbReference type="ChEBI" id="CHEBI:456216"/>
        <dbReference type="EC" id="2.7.1.159"/>
    </reaction>
    <physiologicalReaction direction="left-to-right" evidence="11">
        <dbReference type="Rhea" id="RHEA:20941"/>
    </physiologicalReaction>
</comment>
<dbReference type="EC" id="2.7.1.134" evidence="13"/>
<comment type="catalytic activity">
    <reaction evidence="9">
        <text>1D-myo-inositol 3,4,5,6-tetrakisphosphate + ATP = 1D-myo-inositol 1,3,4,5,6-pentakisphosphate + ADP + H(+)</text>
        <dbReference type="Rhea" id="RHEA:12452"/>
        <dbReference type="ChEBI" id="CHEBI:15378"/>
        <dbReference type="ChEBI" id="CHEBI:30616"/>
        <dbReference type="ChEBI" id="CHEBI:57539"/>
        <dbReference type="ChEBI" id="CHEBI:57733"/>
        <dbReference type="ChEBI" id="CHEBI:456216"/>
        <dbReference type="EC" id="2.7.1.134"/>
    </reaction>
    <physiologicalReaction direction="left-to-right" evidence="9">
        <dbReference type="Rhea" id="RHEA:12453"/>
    </physiologicalReaction>
    <physiologicalReaction direction="right-to-left" evidence="9">
        <dbReference type="Rhea" id="RHEA:12454"/>
    </physiologicalReaction>
</comment>
<keyword evidence="8 13" id="KW-0460">Magnesium</keyword>
<evidence type="ECO:0000256" key="14">
    <source>
        <dbReference type="PIRSR" id="PIRSR038186-1"/>
    </source>
</evidence>
<evidence type="ECO:0000256" key="7">
    <source>
        <dbReference type="ARBA" id="ARBA00022840"/>
    </source>
</evidence>
<keyword evidence="3 13" id="KW-0808">Transferase</keyword>
<feature type="binding site" evidence="14">
    <location>
        <position position="159"/>
    </location>
    <ligand>
        <name>1D-myo-inositol 1,3,4-trisphosphate</name>
        <dbReference type="ChEBI" id="CHEBI:58414"/>
    </ligand>
</feature>
<dbReference type="InterPro" id="IPR008656">
    <property type="entry name" value="Inositol_tetrakis-P_1-kinase"/>
</dbReference>
<dbReference type="GO" id="GO:0032957">
    <property type="term" value="P:inositol trisphosphate metabolic process"/>
    <property type="evidence" value="ECO:0007669"/>
    <property type="project" value="InterPro"/>
</dbReference>
<evidence type="ECO:0000313" key="18">
    <source>
        <dbReference type="Proteomes" id="UP000289340"/>
    </source>
</evidence>
<dbReference type="PROSITE" id="PS50975">
    <property type="entry name" value="ATP_GRASP"/>
    <property type="match status" value="1"/>
</dbReference>
<dbReference type="GO" id="GO:0000287">
    <property type="term" value="F:magnesium ion binding"/>
    <property type="evidence" value="ECO:0007669"/>
    <property type="project" value="InterPro"/>
</dbReference>
<protein>
    <recommendedName>
        <fullName evidence="13">Inositol-tetrakisphosphate 1-kinase</fullName>
        <ecNumber evidence="13">2.7.1.134</ecNumber>
    </recommendedName>
</protein>
<gene>
    <name evidence="17" type="ORF">D0Y65_045300</name>
</gene>
<keyword evidence="6 13" id="KW-0418">Kinase</keyword>
<dbReference type="AlphaFoldDB" id="A0A445G470"/>
<evidence type="ECO:0000256" key="9">
    <source>
        <dbReference type="ARBA" id="ARBA00033645"/>
    </source>
</evidence>
<proteinExistence type="inferred from homology"/>
<feature type="binding site" evidence="14">
    <location>
        <position position="206"/>
    </location>
    <ligand>
        <name>ATP</name>
        <dbReference type="ChEBI" id="CHEBI:30616"/>
    </ligand>
</feature>
<keyword evidence="5 13" id="KW-0547">Nucleotide-binding</keyword>
<evidence type="ECO:0000256" key="11">
    <source>
        <dbReference type="ARBA" id="ARBA00051366"/>
    </source>
</evidence>